<protein>
    <submittedName>
        <fullName evidence="4">AcrR family transcriptional regulator</fullName>
    </submittedName>
</protein>
<dbReference type="PANTHER" id="PTHR30328">
    <property type="entry name" value="TRANSCRIPTIONAL REPRESSOR"/>
    <property type="match status" value="1"/>
</dbReference>
<dbReference type="SUPFAM" id="SSF46689">
    <property type="entry name" value="Homeodomain-like"/>
    <property type="match status" value="1"/>
</dbReference>
<sequence>MDRTEASRRRLLDASAREFAAHGIAGARVDRISREARVSKNQMYAYYESKEGLFEAVLADVVRGVVDQVILTAEDLPDYAVRLYDAYLERPDLVRLSMWARLECTPSGPLFPADPSKADAVMRAQEAGVVRTDIPAADIHALVIALALTWSPASLIHAATAEEPTAEHDRRRASLAAAVHGAFVIT</sequence>
<comment type="caution">
    <text evidence="4">The sequence shown here is derived from an EMBL/GenBank/DDBJ whole genome shotgun (WGS) entry which is preliminary data.</text>
</comment>
<gene>
    <name evidence="4" type="ORF">H4W31_004771</name>
</gene>
<evidence type="ECO:0000313" key="4">
    <source>
        <dbReference type="EMBL" id="MBE1489133.1"/>
    </source>
</evidence>
<dbReference type="Pfam" id="PF00440">
    <property type="entry name" value="TetR_N"/>
    <property type="match status" value="1"/>
</dbReference>
<evidence type="ECO:0000256" key="2">
    <source>
        <dbReference type="PROSITE-ProRule" id="PRU00335"/>
    </source>
</evidence>
<dbReference type="Pfam" id="PF17926">
    <property type="entry name" value="TetR_C_21"/>
    <property type="match status" value="1"/>
</dbReference>
<dbReference type="InterPro" id="IPR001647">
    <property type="entry name" value="HTH_TetR"/>
</dbReference>
<evidence type="ECO:0000259" key="3">
    <source>
        <dbReference type="PROSITE" id="PS50977"/>
    </source>
</evidence>
<dbReference type="AlphaFoldDB" id="A0A927R0Y2"/>
<dbReference type="Proteomes" id="UP000649753">
    <property type="component" value="Unassembled WGS sequence"/>
</dbReference>
<reference evidence="4" key="1">
    <citation type="submission" date="2020-10" db="EMBL/GenBank/DDBJ databases">
        <title>Sequencing the genomes of 1000 actinobacteria strains.</title>
        <authorList>
            <person name="Klenk H.-P."/>
        </authorList>
    </citation>
    <scope>NUCLEOTIDE SEQUENCE</scope>
    <source>
        <strain evidence="4">DSM 46832</strain>
    </source>
</reference>
<keyword evidence="1 2" id="KW-0238">DNA-binding</keyword>
<dbReference type="GO" id="GO:0003677">
    <property type="term" value="F:DNA binding"/>
    <property type="evidence" value="ECO:0007669"/>
    <property type="project" value="UniProtKB-UniRule"/>
</dbReference>
<accession>A0A927R0Y2</accession>
<dbReference type="PANTHER" id="PTHR30328:SF54">
    <property type="entry name" value="HTH-TYPE TRANSCRIPTIONAL REPRESSOR SCO4008"/>
    <property type="match status" value="1"/>
</dbReference>
<feature type="domain" description="HTH tetR-type" evidence="3">
    <location>
        <begin position="5"/>
        <end position="65"/>
    </location>
</feature>
<name>A0A927R0Y2_9ACTN</name>
<dbReference type="InterPro" id="IPR009057">
    <property type="entry name" value="Homeodomain-like_sf"/>
</dbReference>
<dbReference type="SUPFAM" id="SSF48498">
    <property type="entry name" value="Tetracyclin repressor-like, C-terminal domain"/>
    <property type="match status" value="1"/>
</dbReference>
<organism evidence="4 5">
    <name type="scientific">Plantactinospora soyae</name>
    <dbReference type="NCBI Taxonomy" id="1544732"/>
    <lineage>
        <taxon>Bacteria</taxon>
        <taxon>Bacillati</taxon>
        <taxon>Actinomycetota</taxon>
        <taxon>Actinomycetes</taxon>
        <taxon>Micromonosporales</taxon>
        <taxon>Micromonosporaceae</taxon>
        <taxon>Plantactinospora</taxon>
    </lineage>
</organism>
<keyword evidence="5" id="KW-1185">Reference proteome</keyword>
<dbReference type="RefSeq" id="WP_192768659.1">
    <property type="nucleotide sequence ID" value="NZ_JADBEB010000001.1"/>
</dbReference>
<dbReference type="Gene3D" id="1.10.357.10">
    <property type="entry name" value="Tetracycline Repressor, domain 2"/>
    <property type="match status" value="1"/>
</dbReference>
<feature type="DNA-binding region" description="H-T-H motif" evidence="2">
    <location>
        <begin position="28"/>
        <end position="47"/>
    </location>
</feature>
<dbReference type="PRINTS" id="PR00455">
    <property type="entry name" value="HTHTETR"/>
</dbReference>
<dbReference type="GO" id="GO:0006355">
    <property type="term" value="P:regulation of DNA-templated transcription"/>
    <property type="evidence" value="ECO:0007669"/>
    <property type="project" value="UniProtKB-ARBA"/>
</dbReference>
<evidence type="ECO:0000313" key="5">
    <source>
        <dbReference type="Proteomes" id="UP000649753"/>
    </source>
</evidence>
<dbReference type="InterPro" id="IPR041467">
    <property type="entry name" value="Sco4008_C"/>
</dbReference>
<dbReference type="EMBL" id="JADBEB010000001">
    <property type="protein sequence ID" value="MBE1489133.1"/>
    <property type="molecule type" value="Genomic_DNA"/>
</dbReference>
<dbReference type="InterPro" id="IPR050109">
    <property type="entry name" value="HTH-type_TetR-like_transc_reg"/>
</dbReference>
<dbReference type="InterPro" id="IPR036271">
    <property type="entry name" value="Tet_transcr_reg_TetR-rel_C_sf"/>
</dbReference>
<evidence type="ECO:0000256" key="1">
    <source>
        <dbReference type="ARBA" id="ARBA00023125"/>
    </source>
</evidence>
<dbReference type="PROSITE" id="PS50977">
    <property type="entry name" value="HTH_TETR_2"/>
    <property type="match status" value="1"/>
</dbReference>
<proteinExistence type="predicted"/>